<dbReference type="GO" id="GO:0003676">
    <property type="term" value="F:nucleic acid binding"/>
    <property type="evidence" value="ECO:0007669"/>
    <property type="project" value="InterPro"/>
</dbReference>
<organism evidence="2 3">
    <name type="scientific">Seongchinamella sediminis</name>
    <dbReference type="NCBI Taxonomy" id="2283635"/>
    <lineage>
        <taxon>Bacteria</taxon>
        <taxon>Pseudomonadati</taxon>
        <taxon>Pseudomonadota</taxon>
        <taxon>Gammaproteobacteria</taxon>
        <taxon>Cellvibrionales</taxon>
        <taxon>Halieaceae</taxon>
        <taxon>Seongchinamella</taxon>
    </lineage>
</organism>
<reference evidence="2 3" key="1">
    <citation type="submission" date="2018-07" db="EMBL/GenBank/DDBJ databases">
        <title>Halioglobus sp. genome submission.</title>
        <authorList>
            <person name="Ye M.-Q."/>
            <person name="Du Z.-J."/>
        </authorList>
    </citation>
    <scope>NUCLEOTIDE SEQUENCE [LARGE SCALE GENOMIC DNA]</scope>
    <source>
        <strain evidence="2 3">U0301</strain>
    </source>
</reference>
<dbReference type="GO" id="GO:0004519">
    <property type="term" value="F:endonuclease activity"/>
    <property type="evidence" value="ECO:0007669"/>
    <property type="project" value="UniProtKB-KW"/>
</dbReference>
<accession>A0A3L7DWS1</accession>
<dbReference type="EMBL" id="QRAN01000008">
    <property type="protein sequence ID" value="RLQ22017.1"/>
    <property type="molecule type" value="Genomic_DNA"/>
</dbReference>
<dbReference type="GO" id="GO:0008270">
    <property type="term" value="F:zinc ion binding"/>
    <property type="evidence" value="ECO:0007669"/>
    <property type="project" value="InterPro"/>
</dbReference>
<keyword evidence="2" id="KW-0378">Hydrolase</keyword>
<keyword evidence="3" id="KW-1185">Reference proteome</keyword>
<dbReference type="AlphaFoldDB" id="A0A3L7DWS1"/>
<sequence length="250" mass="28520">MDLSNGTKKKLEALGYRKLSDLEDVFFPSLYEDVSFEQAKKVLKYCLETGIQVNFSKPDWSDEQWHQFVDQIVEKEIVTWSEIAVAVCGELNPPQVGTAIASNASFQAKFPPRETMKNVMAWFYEQDGQCSLCGTHLFLEADHVISKQEFAEAGLDPKDADTLDNLQLLCKRCNVIKRPSHALGGISFAPAQSVLIWILLELRPKKKSEFYTLCRNHGLTMANIRFDEAWAFAEWLNKRGKYEIVEEDAE</sequence>
<proteinExistence type="predicted"/>
<evidence type="ECO:0000259" key="1">
    <source>
        <dbReference type="Pfam" id="PF01844"/>
    </source>
</evidence>
<feature type="domain" description="HNH" evidence="1">
    <location>
        <begin position="130"/>
        <end position="177"/>
    </location>
</feature>
<name>A0A3L7DWS1_9GAMM</name>
<dbReference type="Gene3D" id="1.10.30.50">
    <property type="match status" value="1"/>
</dbReference>
<gene>
    <name evidence="2" type="ORF">DWB85_08735</name>
</gene>
<keyword evidence="2" id="KW-0255">Endonuclease</keyword>
<evidence type="ECO:0000313" key="3">
    <source>
        <dbReference type="Proteomes" id="UP000265509"/>
    </source>
</evidence>
<dbReference type="Pfam" id="PF01844">
    <property type="entry name" value="HNH"/>
    <property type="match status" value="1"/>
</dbReference>
<dbReference type="InterPro" id="IPR002711">
    <property type="entry name" value="HNH"/>
</dbReference>
<protein>
    <submittedName>
        <fullName evidence="2">HNH endonuclease</fullName>
    </submittedName>
</protein>
<evidence type="ECO:0000313" key="2">
    <source>
        <dbReference type="EMBL" id="RLQ22017.1"/>
    </source>
</evidence>
<keyword evidence="2" id="KW-0540">Nuclease</keyword>
<comment type="caution">
    <text evidence="2">The sequence shown here is derived from an EMBL/GenBank/DDBJ whole genome shotgun (WGS) entry which is preliminary data.</text>
</comment>
<dbReference type="Proteomes" id="UP000265509">
    <property type="component" value="Unassembled WGS sequence"/>
</dbReference>
<dbReference type="CDD" id="cd00085">
    <property type="entry name" value="HNHc"/>
    <property type="match status" value="1"/>
</dbReference>
<dbReference type="InterPro" id="IPR003615">
    <property type="entry name" value="HNH_nuc"/>
</dbReference>